<dbReference type="Pfam" id="PF00884">
    <property type="entry name" value="Sulfatase"/>
    <property type="match status" value="1"/>
</dbReference>
<dbReference type="RefSeq" id="WP_141083832.1">
    <property type="nucleotide sequence ID" value="NZ_NDYN01000002.1"/>
</dbReference>
<keyword evidence="1" id="KW-0812">Transmembrane</keyword>
<proteinExistence type="predicted"/>
<feature type="transmembrane region" description="Helical" evidence="1">
    <location>
        <begin position="77"/>
        <end position="97"/>
    </location>
</feature>
<protein>
    <recommendedName>
        <fullName evidence="2">Sulfatase N-terminal domain-containing protein</fullName>
    </recommendedName>
</protein>
<dbReference type="GO" id="GO:0009244">
    <property type="term" value="P:lipopolysaccharide core region biosynthetic process"/>
    <property type="evidence" value="ECO:0007669"/>
    <property type="project" value="TreeGrafter"/>
</dbReference>
<reference evidence="3 4" key="1">
    <citation type="submission" date="2017-04" db="EMBL/GenBank/DDBJ databases">
        <title>Complete genome of Campylobacter concisus ATCC 33237T and draft genomes for an additional eight well characterized C. concisus strains.</title>
        <authorList>
            <person name="Cornelius A.J."/>
            <person name="Miller W.G."/>
            <person name="Lastovica A.J."/>
            <person name="On S.L."/>
            <person name="French N.P."/>
            <person name="Vandenberg O."/>
            <person name="Biggs P.J."/>
        </authorList>
    </citation>
    <scope>NUCLEOTIDE SEQUENCE [LARGE SCALE GENOMIC DNA]</scope>
    <source>
        <strain evidence="3 4">CCUG 19995</strain>
    </source>
</reference>
<dbReference type="PANTHER" id="PTHR30443:SF0">
    <property type="entry name" value="PHOSPHOETHANOLAMINE TRANSFERASE EPTA"/>
    <property type="match status" value="1"/>
</dbReference>
<feature type="transmembrane region" description="Helical" evidence="1">
    <location>
        <begin position="123"/>
        <end position="144"/>
    </location>
</feature>
<dbReference type="GO" id="GO:0005886">
    <property type="term" value="C:plasma membrane"/>
    <property type="evidence" value="ECO:0007669"/>
    <property type="project" value="UniProtKB-SubCell"/>
</dbReference>
<name>A0A1Y5MSD2_9BACT</name>
<dbReference type="PANTHER" id="PTHR30443">
    <property type="entry name" value="INNER MEMBRANE PROTEIN"/>
    <property type="match status" value="1"/>
</dbReference>
<dbReference type="SUPFAM" id="SSF53649">
    <property type="entry name" value="Alkaline phosphatase-like"/>
    <property type="match status" value="1"/>
</dbReference>
<dbReference type="InterPro" id="IPR000917">
    <property type="entry name" value="Sulfatase_N"/>
</dbReference>
<dbReference type="Proteomes" id="UP000196317">
    <property type="component" value="Unassembled WGS sequence"/>
</dbReference>
<evidence type="ECO:0000256" key="1">
    <source>
        <dbReference type="SAM" id="Phobius"/>
    </source>
</evidence>
<dbReference type="GO" id="GO:0016776">
    <property type="term" value="F:phosphotransferase activity, phosphate group as acceptor"/>
    <property type="evidence" value="ECO:0007669"/>
    <property type="project" value="TreeGrafter"/>
</dbReference>
<evidence type="ECO:0000313" key="3">
    <source>
        <dbReference type="EMBL" id="OUT08552.1"/>
    </source>
</evidence>
<gene>
    <name evidence="3" type="ORF">B9N65_03540</name>
</gene>
<feature type="transmembrane region" description="Helical" evidence="1">
    <location>
        <begin position="12"/>
        <end position="31"/>
    </location>
</feature>
<sequence>MITKKLLSKYLLLFLCSLVVFVGINSLSNFAFLNIMDVLYQPHGPKGLLKVSIYVASYLFVFANLIFILFMKNGVIFKILIFALFILLNVDIVYYLIDKNGTGISMHQIVLAYHETSHILGAFWAYSGAIIISLLISVAVLFAIKIIRKFIDIKFFYIPIIMLPLSLVGSYMVFNKSAYAAYEYPFFTKIPMYIYAAKHNGYFDIKFKARDALTIRPDGAAKYKNIILIVDESVRGDYLSLNGFNMQTTPFLDTYDNVVSLGIASSGGNNSAPSQYIIRNGVQMRDLPDNKFATLAIPNIFQYAKNANFHTYYLDSQVEYQQLQNFMSSYDLEYIDEYFTIKERKPFYYLDRKLIPKIKTILSSKDHNFIYIVKYGSHVPWKMNYPENSATFSPVLENMESVEFSNRDRAINTYVNSLRWSMDGFFKELLSNISLDDTIIIYTSDHGINIAESGTTMHYGMELNPPKTTATVPILLFAKDITSKYKFDKNIYSHFMIFPSVLDLMGYDKDIYHKYNYSFFSDSVSREQARSFYSGNVFGNGYKNVFDSKGSQ</sequence>
<dbReference type="Gene3D" id="3.40.720.10">
    <property type="entry name" value="Alkaline Phosphatase, subunit A"/>
    <property type="match status" value="1"/>
</dbReference>
<keyword evidence="1" id="KW-0472">Membrane</keyword>
<feature type="transmembrane region" description="Helical" evidence="1">
    <location>
        <begin position="51"/>
        <end position="70"/>
    </location>
</feature>
<accession>A0A1Y5MSD2</accession>
<comment type="caution">
    <text evidence="3">The sequence shown here is derived from an EMBL/GenBank/DDBJ whole genome shotgun (WGS) entry which is preliminary data.</text>
</comment>
<dbReference type="AlphaFoldDB" id="A0A1Y5MSD2"/>
<dbReference type="InterPro" id="IPR040423">
    <property type="entry name" value="PEA_transferase"/>
</dbReference>
<feature type="domain" description="Sulfatase N-terminal" evidence="2">
    <location>
        <begin position="224"/>
        <end position="507"/>
    </location>
</feature>
<evidence type="ECO:0000313" key="4">
    <source>
        <dbReference type="Proteomes" id="UP000196317"/>
    </source>
</evidence>
<keyword evidence="1" id="KW-1133">Transmembrane helix</keyword>
<organism evidence="3 4">
    <name type="scientific">Campylobacter concisus</name>
    <dbReference type="NCBI Taxonomy" id="199"/>
    <lineage>
        <taxon>Bacteria</taxon>
        <taxon>Pseudomonadati</taxon>
        <taxon>Campylobacterota</taxon>
        <taxon>Epsilonproteobacteria</taxon>
        <taxon>Campylobacterales</taxon>
        <taxon>Campylobacteraceae</taxon>
        <taxon>Campylobacter</taxon>
    </lineage>
</organism>
<feature type="transmembrane region" description="Helical" evidence="1">
    <location>
        <begin position="156"/>
        <end position="174"/>
    </location>
</feature>
<dbReference type="InterPro" id="IPR017850">
    <property type="entry name" value="Alkaline_phosphatase_core_sf"/>
</dbReference>
<evidence type="ECO:0000259" key="2">
    <source>
        <dbReference type="Pfam" id="PF00884"/>
    </source>
</evidence>
<dbReference type="EMBL" id="NDYN01000002">
    <property type="protein sequence ID" value="OUT08552.1"/>
    <property type="molecule type" value="Genomic_DNA"/>
</dbReference>